<feature type="compositionally biased region" description="Polar residues" evidence="5">
    <location>
        <begin position="357"/>
        <end position="366"/>
    </location>
</feature>
<feature type="transmembrane region" description="Helical" evidence="6">
    <location>
        <begin position="75"/>
        <end position="94"/>
    </location>
</feature>
<dbReference type="PANTHER" id="PTHR31310">
    <property type="match status" value="1"/>
</dbReference>
<feature type="transmembrane region" description="Helical" evidence="6">
    <location>
        <begin position="258"/>
        <end position="276"/>
    </location>
</feature>
<evidence type="ECO:0000313" key="8">
    <source>
        <dbReference type="EMBL" id="ADP82789.1"/>
    </source>
</evidence>
<dbReference type="PANTHER" id="PTHR31310:SF7">
    <property type="entry name" value="PA-PHOSPHATASE RELATED-FAMILY PROTEIN DDB_G0268928"/>
    <property type="match status" value="1"/>
</dbReference>
<feature type="region of interest" description="Disordered" evidence="5">
    <location>
        <begin position="1"/>
        <end position="32"/>
    </location>
</feature>
<evidence type="ECO:0000313" key="9">
    <source>
        <dbReference type="Proteomes" id="UP000002484"/>
    </source>
</evidence>
<reference evidence="8 9" key="1">
    <citation type="submission" date="2010-10" db="EMBL/GenBank/DDBJ databases">
        <title>Complete sequence of Frankia sp. EuI1c.</title>
        <authorList>
            <consortium name="US DOE Joint Genome Institute"/>
            <person name="Lucas S."/>
            <person name="Copeland A."/>
            <person name="Lapidus A."/>
            <person name="Cheng J.-F."/>
            <person name="Bruce D."/>
            <person name="Goodwin L."/>
            <person name="Pitluck S."/>
            <person name="Chertkov O."/>
            <person name="Detter J.C."/>
            <person name="Han C."/>
            <person name="Tapia R."/>
            <person name="Land M."/>
            <person name="Hauser L."/>
            <person name="Jeffries C."/>
            <person name="Kyrpides N."/>
            <person name="Ivanova N."/>
            <person name="Mikhailova N."/>
            <person name="Beauchemin N."/>
            <person name="Sen A."/>
            <person name="Sur S.A."/>
            <person name="Gtari M."/>
            <person name="Wall L."/>
            <person name="Tisa L."/>
            <person name="Woyke T."/>
        </authorList>
    </citation>
    <scope>NUCLEOTIDE SEQUENCE [LARGE SCALE GENOMIC DNA]</scope>
    <source>
        <strain evidence="9">DSM 45817 / CECT 9037 / EuI1c</strain>
    </source>
</reference>
<feature type="transmembrane region" description="Helical" evidence="6">
    <location>
        <begin position="136"/>
        <end position="159"/>
    </location>
</feature>
<dbReference type="InterPro" id="IPR052185">
    <property type="entry name" value="IPC_Synthase-Related"/>
</dbReference>
<sequence>MATGQDGAGTPRPRAHVAQPADTGQVAAPPAEPAAAPVALAVAAGVAGGEGAPVGTETRGDRWRRRFRDPKTRRPVWWVEILILLALYYCYTGTRGFAEGSVAEATRTGETLLRWQSAMHLDIELSLNHWLDTVPVLAVICCYYYATLHFIVTPTVILWMHRRHGASYSRARWTLVFTTLLCLLGFFLFPTAPPRLLPNAGFIDTMSRFSNYGWWSASASAAPHGLDKVANLYAAMPSLHCAWALWCGLLIARHARWLWLRVLGVLYPCCTAFVVMATANHYILDAVAGWTVLAVSAAAAIALTRGSPRQGLATTPADDLAPAPVDLPLPSGAAAGAVAADSLAATAPTAVPGDPSQVPSPTNPSRSAAGGFATLS</sequence>
<dbReference type="STRING" id="298654.FraEuI1c_4799"/>
<keyword evidence="3 6" id="KW-1133">Transmembrane helix</keyword>
<protein>
    <recommendedName>
        <fullName evidence="7">Inositolphosphotransferase Aur1/Ipt1 domain-containing protein</fullName>
    </recommendedName>
</protein>
<accession>E3J0M0</accession>
<dbReference type="OrthoDB" id="5241565at2"/>
<dbReference type="KEGG" id="fri:FraEuI1c_4799"/>
<dbReference type="Pfam" id="PF14378">
    <property type="entry name" value="PAP2_3"/>
    <property type="match status" value="1"/>
</dbReference>
<name>E3J0M0_PSEI1</name>
<evidence type="ECO:0000259" key="7">
    <source>
        <dbReference type="Pfam" id="PF14378"/>
    </source>
</evidence>
<gene>
    <name evidence="8" type="ordered locus">FraEuI1c_4799</name>
</gene>
<organism evidence="8 9">
    <name type="scientific">Pseudofrankia inefficax (strain DSM 45817 / CECT 9037 / DDB 130130 / EuI1c)</name>
    <name type="common">Frankia inefficax</name>
    <dbReference type="NCBI Taxonomy" id="298654"/>
    <lineage>
        <taxon>Bacteria</taxon>
        <taxon>Bacillati</taxon>
        <taxon>Actinomycetota</taxon>
        <taxon>Actinomycetes</taxon>
        <taxon>Frankiales</taxon>
        <taxon>Frankiaceae</taxon>
        <taxon>Pseudofrankia</taxon>
    </lineage>
</organism>
<feature type="transmembrane region" description="Helical" evidence="6">
    <location>
        <begin position="282"/>
        <end position="303"/>
    </location>
</feature>
<feature type="transmembrane region" description="Helical" evidence="6">
    <location>
        <begin position="232"/>
        <end position="251"/>
    </location>
</feature>
<evidence type="ECO:0000256" key="2">
    <source>
        <dbReference type="ARBA" id="ARBA00022692"/>
    </source>
</evidence>
<feature type="region of interest" description="Disordered" evidence="5">
    <location>
        <begin position="347"/>
        <end position="376"/>
    </location>
</feature>
<dbReference type="Proteomes" id="UP000002484">
    <property type="component" value="Chromosome"/>
</dbReference>
<dbReference type="InterPro" id="IPR026841">
    <property type="entry name" value="Aur1/Ipt1"/>
</dbReference>
<comment type="subcellular location">
    <subcellularLocation>
        <location evidence="1">Membrane</location>
        <topology evidence="1">Multi-pass membrane protein</topology>
    </subcellularLocation>
</comment>
<dbReference type="CDD" id="cd03386">
    <property type="entry name" value="PAP2_Aur1_like"/>
    <property type="match status" value="1"/>
</dbReference>
<evidence type="ECO:0000256" key="3">
    <source>
        <dbReference type="ARBA" id="ARBA00022989"/>
    </source>
</evidence>
<dbReference type="AlphaFoldDB" id="E3J0M0"/>
<dbReference type="HOGENOM" id="CLU_056733_0_0_11"/>
<keyword evidence="9" id="KW-1185">Reference proteome</keyword>
<dbReference type="EMBL" id="CP002299">
    <property type="protein sequence ID" value="ADP82789.1"/>
    <property type="molecule type" value="Genomic_DNA"/>
</dbReference>
<evidence type="ECO:0000256" key="4">
    <source>
        <dbReference type="ARBA" id="ARBA00023136"/>
    </source>
</evidence>
<proteinExistence type="predicted"/>
<keyword evidence="2 6" id="KW-0812">Transmembrane</keyword>
<feature type="transmembrane region" description="Helical" evidence="6">
    <location>
        <begin position="171"/>
        <end position="189"/>
    </location>
</feature>
<dbReference type="GO" id="GO:0016020">
    <property type="term" value="C:membrane"/>
    <property type="evidence" value="ECO:0007669"/>
    <property type="project" value="UniProtKB-SubCell"/>
</dbReference>
<evidence type="ECO:0000256" key="6">
    <source>
        <dbReference type="SAM" id="Phobius"/>
    </source>
</evidence>
<evidence type="ECO:0000256" key="1">
    <source>
        <dbReference type="ARBA" id="ARBA00004141"/>
    </source>
</evidence>
<evidence type="ECO:0000256" key="5">
    <source>
        <dbReference type="SAM" id="MobiDB-lite"/>
    </source>
</evidence>
<dbReference type="eggNOG" id="COG0671">
    <property type="taxonomic scope" value="Bacteria"/>
</dbReference>
<keyword evidence="4 6" id="KW-0472">Membrane</keyword>
<feature type="domain" description="Inositolphosphotransferase Aur1/Ipt1" evidence="7">
    <location>
        <begin position="111"/>
        <end position="298"/>
    </location>
</feature>
<dbReference type="InParanoid" id="E3J0M0"/>